<name>A0ABP5ZCF3_9ACTN</name>
<organism evidence="1 2">
    <name type="scientific">Streptomyces thermolineatus</name>
    <dbReference type="NCBI Taxonomy" id="44033"/>
    <lineage>
        <taxon>Bacteria</taxon>
        <taxon>Bacillati</taxon>
        <taxon>Actinomycetota</taxon>
        <taxon>Actinomycetes</taxon>
        <taxon>Kitasatosporales</taxon>
        <taxon>Streptomycetaceae</taxon>
        <taxon>Streptomyces</taxon>
    </lineage>
</organism>
<evidence type="ECO:0008006" key="3">
    <source>
        <dbReference type="Google" id="ProtNLM"/>
    </source>
</evidence>
<sequence length="424" mass="45681">MLRDPRGDWQLESRSLYYARLYSELEAGLDGIEQHLFHPDDLVDTDEHRTGLALSVLGRLAGYGRRDATGLLRRYAAVGTSWQWALDELAVRDDDASLRRLGSAVLARFPAGPEGDAQLAAAVRDAYEPRPWHLWAEEHERVRRAFDDASFHRWQRQLAPAGPTPGWSVGAVLEWAEQPGPAGSDGHRDAAAARCLDAVAGPEDRPELLAAARFGPATARAAALRHLAGKEDPAALELIEAAAGAPERRVADAALCSFERMRDTRSLDRARLWSARDDALGAAAARMLAARGGEADAPRVLAALRNLVRREGADAAGMGPLVDGAGRLAVTCAAPLLRHVYRETASSQLRGRAARALAVTDPAFASGFAVECLWDCEESTRSLAAAHAAIGDVRVLARLRRLAADPAEEAEVQSAVRGRLHGPR</sequence>
<comment type="caution">
    <text evidence="1">The sequence shown here is derived from an EMBL/GenBank/DDBJ whole genome shotgun (WGS) entry which is preliminary data.</text>
</comment>
<protein>
    <recommendedName>
        <fullName evidence="3">HEAT repeat domain-containing protein</fullName>
    </recommendedName>
</protein>
<evidence type="ECO:0000313" key="2">
    <source>
        <dbReference type="Proteomes" id="UP001501358"/>
    </source>
</evidence>
<dbReference type="EMBL" id="BAAATA010000022">
    <property type="protein sequence ID" value="GAA2496538.1"/>
    <property type="molecule type" value="Genomic_DNA"/>
</dbReference>
<accession>A0ABP5ZCF3</accession>
<reference evidence="2" key="1">
    <citation type="journal article" date="2019" name="Int. J. Syst. Evol. Microbiol.">
        <title>The Global Catalogue of Microorganisms (GCM) 10K type strain sequencing project: providing services to taxonomists for standard genome sequencing and annotation.</title>
        <authorList>
            <consortium name="The Broad Institute Genomics Platform"/>
            <consortium name="The Broad Institute Genome Sequencing Center for Infectious Disease"/>
            <person name="Wu L."/>
            <person name="Ma J."/>
        </authorList>
    </citation>
    <scope>NUCLEOTIDE SEQUENCE [LARGE SCALE GENOMIC DNA]</scope>
    <source>
        <strain evidence="2">JCM 6307</strain>
    </source>
</reference>
<proteinExistence type="predicted"/>
<evidence type="ECO:0000313" key="1">
    <source>
        <dbReference type="EMBL" id="GAA2496538.1"/>
    </source>
</evidence>
<dbReference type="Proteomes" id="UP001501358">
    <property type="component" value="Unassembled WGS sequence"/>
</dbReference>
<gene>
    <name evidence="1" type="ORF">GCM10010406_36060</name>
</gene>
<keyword evidence="2" id="KW-1185">Reference proteome</keyword>